<dbReference type="Proteomes" id="UP000035722">
    <property type="component" value="Unassembled WGS sequence"/>
</dbReference>
<organism evidence="1 2">
    <name type="scientific">Pseudarthrobacter siccitolerans</name>
    <dbReference type="NCBI Taxonomy" id="861266"/>
    <lineage>
        <taxon>Bacteria</taxon>
        <taxon>Bacillati</taxon>
        <taxon>Actinomycetota</taxon>
        <taxon>Actinomycetes</taxon>
        <taxon>Micrococcales</taxon>
        <taxon>Micrococcaceae</taxon>
        <taxon>Pseudarthrobacter</taxon>
    </lineage>
</organism>
<keyword evidence="2" id="KW-1185">Reference proteome</keyword>
<dbReference type="AlphaFoldDB" id="A0A024GYK8"/>
<accession>A0A024GYK8</accession>
<gene>
    <name evidence="1" type="ORF">ARTSIC4J27_788</name>
</gene>
<protein>
    <submittedName>
        <fullName evidence="1">Uncharacterized protein</fullName>
    </submittedName>
</protein>
<name>A0A024GYK8_9MICC</name>
<comment type="caution">
    <text evidence="1">The sequence shown here is derived from an EMBL/GenBank/DDBJ whole genome shotgun (WGS) entry which is preliminary data.</text>
</comment>
<proteinExistence type="predicted"/>
<dbReference type="EMBL" id="CAQI01000029">
    <property type="protein sequence ID" value="CCQ44858.1"/>
    <property type="molecule type" value="Genomic_DNA"/>
</dbReference>
<evidence type="ECO:0000313" key="1">
    <source>
        <dbReference type="EMBL" id="CCQ44858.1"/>
    </source>
</evidence>
<reference evidence="2" key="1">
    <citation type="journal article" date="2014" name="Genome Announc.">
        <title>Genome Sequence of Arthrobacter siccitolerans 4J27, a Xeroprotectant-Producing Desiccation-Tolerant Microorganism.</title>
        <authorList>
            <person name="Manzanera M."/>
            <person name="Santa-Cruz-Calvo L."/>
            <person name="Vilchez J.I."/>
            <person name="Garcia-Fontana C."/>
            <person name="Silva-Castro G.A."/>
            <person name="Calvo C."/>
            <person name="Gonzalez-Lopez J."/>
        </authorList>
    </citation>
    <scope>NUCLEOTIDE SEQUENCE [LARGE SCALE GENOMIC DNA]</scope>
    <source>
        <strain evidence="2">4J27</strain>
    </source>
</reference>
<evidence type="ECO:0000313" key="2">
    <source>
        <dbReference type="Proteomes" id="UP000035722"/>
    </source>
</evidence>
<sequence>MALTVAAPRVLVPRRRARERSDFAVRCAGTAPAQRVLASRCRVGQNGGTT</sequence>